<name>A0A6P1Y0U0_9SPIR</name>
<protein>
    <submittedName>
        <fullName evidence="2">DNA polymerase III subunit gamma/tau</fullName>
    </submittedName>
</protein>
<gene>
    <name evidence="2" type="ORF">GWP43_08075</name>
</gene>
<dbReference type="RefSeq" id="WP_162663731.1">
    <property type="nucleotide sequence ID" value="NZ_CP048020.1"/>
</dbReference>
<dbReference type="EMBL" id="CP048020">
    <property type="protein sequence ID" value="QHX43408.1"/>
    <property type="molecule type" value="Genomic_DNA"/>
</dbReference>
<dbReference type="AlphaFoldDB" id="A0A6P1Y0U0"/>
<evidence type="ECO:0000256" key="1">
    <source>
        <dbReference type="SAM" id="MobiDB-lite"/>
    </source>
</evidence>
<feature type="region of interest" description="Disordered" evidence="1">
    <location>
        <begin position="1"/>
        <end position="70"/>
    </location>
</feature>
<dbReference type="Proteomes" id="UP000464374">
    <property type="component" value="Chromosome"/>
</dbReference>
<reference evidence="2 3" key="1">
    <citation type="submission" date="2020-01" db="EMBL/GenBank/DDBJ databases">
        <title>Complete genome sequence of a human oral phylogroup 1 Treponema sp. strain ATCC 700766, originally isolated from periodontitis dental plaque.</title>
        <authorList>
            <person name="Chan Y."/>
            <person name="Huo Y.-B."/>
            <person name="Yu X.-L."/>
            <person name="Zeng H."/>
            <person name="Leung W.-K."/>
            <person name="Watt R.M."/>
        </authorList>
    </citation>
    <scope>NUCLEOTIDE SEQUENCE [LARGE SCALE GENOMIC DNA]</scope>
    <source>
        <strain evidence="2 3">OMZ 804</strain>
    </source>
</reference>
<accession>A0A6P1Y0U0</accession>
<evidence type="ECO:0000313" key="3">
    <source>
        <dbReference type="Proteomes" id="UP000464374"/>
    </source>
</evidence>
<proteinExistence type="predicted"/>
<feature type="compositionally biased region" description="Polar residues" evidence="1">
    <location>
        <begin position="10"/>
        <end position="28"/>
    </location>
</feature>
<organism evidence="2 3">
    <name type="scientific">Treponema vincentii</name>
    <dbReference type="NCBI Taxonomy" id="69710"/>
    <lineage>
        <taxon>Bacteria</taxon>
        <taxon>Pseudomonadati</taxon>
        <taxon>Spirochaetota</taxon>
        <taxon>Spirochaetia</taxon>
        <taxon>Spirochaetales</taxon>
        <taxon>Treponemataceae</taxon>
        <taxon>Treponema</taxon>
    </lineage>
</organism>
<dbReference type="KEGG" id="trz:GWP43_08075"/>
<evidence type="ECO:0000313" key="2">
    <source>
        <dbReference type="EMBL" id="QHX43408.1"/>
    </source>
</evidence>
<sequence>MNAPAGIADTQPTGMPVNASTGYNQRSATGAAALQRDVPVPQGTPQIRHPTTVPQPSAVRQPLVETPSPPRVQNIGELKEALVQHLLIEHTMLSAAVAKTLNWIERDGVLYMAVHTPFEVQQLQREKNIITRKTAELYGKELKIQITLAQAETAQKVAVPARVEMVLRNIKGSIVDIQKKAVEEEPEEEE</sequence>